<keyword evidence="9 13" id="KW-0234">DNA repair</keyword>
<dbReference type="Pfam" id="PF14791">
    <property type="entry name" value="DNA_pol_B_thumb"/>
    <property type="match status" value="1"/>
</dbReference>
<dbReference type="InterPro" id="IPR022312">
    <property type="entry name" value="DNA_pol_X"/>
</dbReference>
<dbReference type="InterPro" id="IPR002054">
    <property type="entry name" value="DNA-dir_DNA_pol_X"/>
</dbReference>
<evidence type="ECO:0000313" key="17">
    <source>
        <dbReference type="Proteomes" id="UP000036947"/>
    </source>
</evidence>
<proteinExistence type="inferred from homology"/>
<comment type="function">
    <text evidence="13">DNA polymerase that functions in several pathways of DNA repair. Involved in base excision repair (BER) responsible for repair of lesions that give rise to abasic (AP) sites in DNA. Also contributes to DNA double-strand break repair by non-homologous end joining and homologous recombination. Has both template-dependent and template-independent (terminal transferase) DNA polymerase activities. Has also a 5'-deoxyribose-5-phosphate lyase (dRP lyase) activity.</text>
</comment>
<keyword evidence="10" id="KW-0456">Lyase</keyword>
<evidence type="ECO:0000313" key="16">
    <source>
        <dbReference type="EMBL" id="KND88501.1"/>
    </source>
</evidence>
<dbReference type="OrthoDB" id="205514at2759"/>
<dbReference type="SUPFAM" id="SSF81301">
    <property type="entry name" value="Nucleotidyltransferase"/>
    <property type="match status" value="1"/>
</dbReference>
<dbReference type="Gene3D" id="1.10.150.20">
    <property type="entry name" value="5' to 3' exonuclease, C-terminal subdomain"/>
    <property type="match status" value="1"/>
</dbReference>
<dbReference type="EMBL" id="LFRF01000025">
    <property type="protein sequence ID" value="KND88501.1"/>
    <property type="molecule type" value="Genomic_DNA"/>
</dbReference>
<dbReference type="InterPro" id="IPR002008">
    <property type="entry name" value="DNA_pol_X_beta-like"/>
</dbReference>
<dbReference type="GO" id="GO:0003887">
    <property type="term" value="F:DNA-directed DNA polymerase activity"/>
    <property type="evidence" value="ECO:0007669"/>
    <property type="project" value="UniProtKB-UniRule"/>
</dbReference>
<dbReference type="InterPro" id="IPR043519">
    <property type="entry name" value="NT_sf"/>
</dbReference>
<evidence type="ECO:0000256" key="10">
    <source>
        <dbReference type="ARBA" id="ARBA00023239"/>
    </source>
</evidence>
<dbReference type="InterPro" id="IPR037160">
    <property type="entry name" value="DNA_Pol_thumb_sf"/>
</dbReference>
<dbReference type="Pfam" id="PF14792">
    <property type="entry name" value="DNA_pol_B_palm"/>
    <property type="match status" value="1"/>
</dbReference>
<dbReference type="GO" id="GO:0006303">
    <property type="term" value="P:double-strand break repair via nonhomologous end joining"/>
    <property type="evidence" value="ECO:0007669"/>
    <property type="project" value="TreeGrafter"/>
</dbReference>
<keyword evidence="5 13" id="KW-0548">Nucleotidyltransferase</keyword>
<organism evidence="16 17">
    <name type="scientific">Tolypocladium ophioglossoides (strain CBS 100239)</name>
    <name type="common">Snaketongue truffleclub</name>
    <name type="synonym">Elaphocordyceps ophioglossoides</name>
    <dbReference type="NCBI Taxonomy" id="1163406"/>
    <lineage>
        <taxon>Eukaryota</taxon>
        <taxon>Fungi</taxon>
        <taxon>Dikarya</taxon>
        <taxon>Ascomycota</taxon>
        <taxon>Pezizomycotina</taxon>
        <taxon>Sordariomycetes</taxon>
        <taxon>Hypocreomycetidae</taxon>
        <taxon>Hypocreales</taxon>
        <taxon>Ophiocordycipitaceae</taxon>
        <taxon>Tolypocladium</taxon>
    </lineage>
</organism>
<dbReference type="GO" id="GO:0046872">
    <property type="term" value="F:metal ion binding"/>
    <property type="evidence" value="ECO:0007669"/>
    <property type="project" value="UniProtKB-UniRule"/>
</dbReference>
<dbReference type="FunFam" id="1.10.150.110:FF:000005">
    <property type="entry name" value="DNA polymerase POL4"/>
    <property type="match status" value="1"/>
</dbReference>
<dbReference type="GO" id="GO:0005634">
    <property type="term" value="C:nucleus"/>
    <property type="evidence" value="ECO:0007669"/>
    <property type="project" value="UniProtKB-SubCell"/>
</dbReference>
<evidence type="ECO:0000256" key="9">
    <source>
        <dbReference type="ARBA" id="ARBA00023204"/>
    </source>
</evidence>
<evidence type="ECO:0000256" key="3">
    <source>
        <dbReference type="ARBA" id="ARBA00008323"/>
    </source>
</evidence>
<feature type="region of interest" description="Disordered" evidence="14">
    <location>
        <begin position="63"/>
        <end position="120"/>
    </location>
</feature>
<dbReference type="Gene3D" id="1.10.150.110">
    <property type="entry name" value="DNA polymerase beta, N-terminal domain-like"/>
    <property type="match status" value="1"/>
</dbReference>
<dbReference type="SUPFAM" id="SSF52113">
    <property type="entry name" value="BRCT domain"/>
    <property type="match status" value="1"/>
</dbReference>
<dbReference type="Proteomes" id="UP000036947">
    <property type="component" value="Unassembled WGS sequence"/>
</dbReference>
<dbReference type="CDD" id="cd00141">
    <property type="entry name" value="NT_POLXc"/>
    <property type="match status" value="1"/>
</dbReference>
<feature type="region of interest" description="Disordered" evidence="14">
    <location>
        <begin position="188"/>
        <end position="235"/>
    </location>
</feature>
<keyword evidence="8 13" id="KW-0239">DNA-directed DNA polymerase</keyword>
<dbReference type="InterPro" id="IPR018944">
    <property type="entry name" value="DNA_pol_lambd_fingers_domain"/>
</dbReference>
<protein>
    <recommendedName>
        <fullName evidence="13">DNA polymerase</fullName>
        <ecNumber evidence="13">2.7.7.7</ecNumber>
    </recommendedName>
</protein>
<evidence type="ECO:0000256" key="4">
    <source>
        <dbReference type="ARBA" id="ARBA00022679"/>
    </source>
</evidence>
<evidence type="ECO:0000256" key="14">
    <source>
        <dbReference type="SAM" id="MobiDB-lite"/>
    </source>
</evidence>
<evidence type="ECO:0000256" key="13">
    <source>
        <dbReference type="RuleBase" id="RU366014"/>
    </source>
</evidence>
<accession>A0A0L0N395</accession>
<evidence type="ECO:0000259" key="15">
    <source>
        <dbReference type="PROSITE" id="PS50172"/>
    </source>
</evidence>
<comment type="cofactor">
    <cofactor evidence="1">
        <name>Mn(2+)</name>
        <dbReference type="ChEBI" id="CHEBI:29035"/>
    </cofactor>
</comment>
<dbReference type="PRINTS" id="PR00870">
    <property type="entry name" value="DNAPOLXBETA"/>
</dbReference>
<keyword evidence="6" id="KW-0479">Metal-binding</keyword>
<reference evidence="16 17" key="1">
    <citation type="journal article" date="2015" name="BMC Genomics">
        <title>The genome of the truffle-parasite Tolypocladium ophioglossoides and the evolution of antifungal peptaibiotics.</title>
        <authorList>
            <person name="Quandt C.A."/>
            <person name="Bushley K.E."/>
            <person name="Spatafora J.W."/>
        </authorList>
    </citation>
    <scope>NUCLEOTIDE SEQUENCE [LARGE SCALE GENOMIC DNA]</scope>
    <source>
        <strain evidence="16 17">CBS 100239</strain>
    </source>
</reference>
<evidence type="ECO:0000256" key="1">
    <source>
        <dbReference type="ARBA" id="ARBA00001936"/>
    </source>
</evidence>
<dbReference type="SUPFAM" id="SSF47802">
    <property type="entry name" value="DNA polymerase beta, N-terminal domain-like"/>
    <property type="match status" value="1"/>
</dbReference>
<evidence type="ECO:0000256" key="7">
    <source>
        <dbReference type="ARBA" id="ARBA00022763"/>
    </source>
</evidence>
<gene>
    <name evidence="16" type="ORF">TOPH_06806</name>
</gene>
<dbReference type="EC" id="2.7.7.7" evidence="13"/>
<name>A0A0L0N395_TOLOC</name>
<dbReference type="InterPro" id="IPR001357">
    <property type="entry name" value="BRCT_dom"/>
</dbReference>
<feature type="domain" description="BRCT" evidence="15">
    <location>
        <begin position="131"/>
        <end position="154"/>
    </location>
</feature>
<dbReference type="InterPro" id="IPR028207">
    <property type="entry name" value="DNA_pol_B_palm_palm"/>
</dbReference>
<keyword evidence="11 13" id="KW-0539">Nucleus</keyword>
<feature type="region of interest" description="Disordered" evidence="14">
    <location>
        <begin position="566"/>
        <end position="592"/>
    </location>
</feature>
<sequence>MPPVDFPPIFLLPTHLQPAELHRLEDSIPSLTYDIREAHLILGKISRTERAQFELRRLRLETEPVRDGGSSGHAEDVARQPAAAASVVSHQDSAPSPKRRRLSTSGAAQGLADAGHVGSPEIGGSADTVMVLKLSWLTDCLEQGTLLPVEEYLLYQGRKIPSSSAPKPRKKHAPASAVTGILRLAAVDQQASEGKPASPFSSRSTSSGASLGHSQAHPPPTLVRESTSEHEVPLPRVPDYLHTTYSCQRPTPVNPPNAAFIDELKNIRTLRLLQGDQIGVRAYSTSIATLSAYPHTFQGPRELARLPGCGAKIVELYQEWRETGQTKETADAGSEPKMAVLQFFYDIWGVGDTTAREFYRKGWRDLDDVVEYGWTCLSRVQQIGVKYYDEFQVKIPRKEVEAIAGVILSHGRKADAGFELAIVGGYRRGKKESGDVDVVLSHRDESKTLNLINKVVLGLEKGGFITHTLSLWTRNSERGQLPLPWRGEGSVRGTGFDTLDKAMVVWQSDGEPHRRVDIIVSPWRTVGCALLGWTGGTTFQRDLRRYCKREKGLKFDSSGIRRRADGEWVDIEGGGGEGAGSDRSPAPDMETAEKRLFAGLGLPWRRPEERCTG</sequence>
<evidence type="ECO:0000256" key="5">
    <source>
        <dbReference type="ARBA" id="ARBA00022695"/>
    </source>
</evidence>
<dbReference type="Gene3D" id="3.30.210.10">
    <property type="entry name" value="DNA polymerase, thumb domain"/>
    <property type="match status" value="1"/>
</dbReference>
<evidence type="ECO:0000256" key="6">
    <source>
        <dbReference type="ARBA" id="ARBA00022723"/>
    </source>
</evidence>
<dbReference type="FunFam" id="3.30.210.10:FF:000005">
    <property type="entry name" value="DNA polymerase IV"/>
    <property type="match status" value="1"/>
</dbReference>
<dbReference type="PRINTS" id="PR00869">
    <property type="entry name" value="DNAPOLX"/>
</dbReference>
<dbReference type="GO" id="GO:0016829">
    <property type="term" value="F:lyase activity"/>
    <property type="evidence" value="ECO:0007669"/>
    <property type="project" value="UniProtKB-KW"/>
</dbReference>
<dbReference type="PANTHER" id="PTHR11276:SF29">
    <property type="entry name" value="DNA POLYMERASE TYPE-X FAMILY PROTEIN POL4"/>
    <property type="match status" value="1"/>
</dbReference>
<dbReference type="SMART" id="SM00483">
    <property type="entry name" value="POLXc"/>
    <property type="match status" value="1"/>
</dbReference>
<comment type="catalytic activity">
    <reaction evidence="12 13">
        <text>DNA(n) + a 2'-deoxyribonucleoside 5'-triphosphate = DNA(n+1) + diphosphate</text>
        <dbReference type="Rhea" id="RHEA:22508"/>
        <dbReference type="Rhea" id="RHEA-COMP:17339"/>
        <dbReference type="Rhea" id="RHEA-COMP:17340"/>
        <dbReference type="ChEBI" id="CHEBI:33019"/>
        <dbReference type="ChEBI" id="CHEBI:61560"/>
        <dbReference type="ChEBI" id="CHEBI:173112"/>
        <dbReference type="EC" id="2.7.7.7"/>
    </reaction>
</comment>
<dbReference type="Gene3D" id="3.30.460.10">
    <property type="entry name" value="Beta Polymerase, domain 2"/>
    <property type="match status" value="1"/>
</dbReference>
<dbReference type="InterPro" id="IPR010996">
    <property type="entry name" value="HHH_MUS81"/>
</dbReference>
<dbReference type="PANTHER" id="PTHR11276">
    <property type="entry name" value="DNA POLYMERASE TYPE-X FAMILY MEMBER"/>
    <property type="match status" value="1"/>
</dbReference>
<dbReference type="AlphaFoldDB" id="A0A0L0N395"/>
<dbReference type="InterPro" id="IPR027421">
    <property type="entry name" value="DNA_pol_lamdba_lyase_dom_sf"/>
</dbReference>
<comment type="caution">
    <text evidence="16">The sequence shown here is derived from an EMBL/GenBank/DDBJ whole genome shotgun (WGS) entry which is preliminary data.</text>
</comment>
<dbReference type="InterPro" id="IPR036420">
    <property type="entry name" value="BRCT_dom_sf"/>
</dbReference>
<dbReference type="PROSITE" id="PS50172">
    <property type="entry name" value="BRCT"/>
    <property type="match status" value="1"/>
</dbReference>
<dbReference type="GO" id="GO:0003677">
    <property type="term" value="F:DNA binding"/>
    <property type="evidence" value="ECO:0007669"/>
    <property type="project" value="UniProtKB-UniRule"/>
</dbReference>
<comment type="similarity">
    <text evidence="3 13">Belongs to the DNA polymerase type-X family.</text>
</comment>
<keyword evidence="17" id="KW-1185">Reference proteome</keyword>
<evidence type="ECO:0000256" key="8">
    <source>
        <dbReference type="ARBA" id="ARBA00022932"/>
    </source>
</evidence>
<dbReference type="InterPro" id="IPR029398">
    <property type="entry name" value="PolB_thumb"/>
</dbReference>
<dbReference type="Pfam" id="PF14716">
    <property type="entry name" value="HHH_8"/>
    <property type="match status" value="1"/>
</dbReference>
<feature type="compositionally biased region" description="Low complexity" evidence="14">
    <location>
        <begin position="198"/>
        <end position="214"/>
    </location>
</feature>
<dbReference type="STRING" id="1163406.A0A0L0N395"/>
<evidence type="ECO:0000256" key="12">
    <source>
        <dbReference type="ARBA" id="ARBA00049244"/>
    </source>
</evidence>
<keyword evidence="7 13" id="KW-0227">DNA damage</keyword>
<evidence type="ECO:0000256" key="2">
    <source>
        <dbReference type="ARBA" id="ARBA00004123"/>
    </source>
</evidence>
<dbReference type="SUPFAM" id="SSF81585">
    <property type="entry name" value="PsbU/PolX domain-like"/>
    <property type="match status" value="1"/>
</dbReference>
<keyword evidence="4 13" id="KW-0808">Transferase</keyword>
<comment type="subcellular location">
    <subcellularLocation>
        <location evidence="2 13">Nucleus</location>
    </subcellularLocation>
</comment>
<evidence type="ECO:0000256" key="11">
    <source>
        <dbReference type="ARBA" id="ARBA00023242"/>
    </source>
</evidence>
<dbReference type="Pfam" id="PF10391">
    <property type="entry name" value="DNA_pol_lambd_f"/>
    <property type="match status" value="1"/>
</dbReference>
<dbReference type="FunFam" id="1.10.150.20:FF:000010">
    <property type="entry name" value="DNA polymerase lambda"/>
    <property type="match status" value="1"/>
</dbReference>